<dbReference type="RefSeq" id="WP_105869479.1">
    <property type="nucleotide sequence ID" value="NZ_PVLV01000214.1"/>
</dbReference>
<comment type="caution">
    <text evidence="2">The sequence shown here is derived from an EMBL/GenBank/DDBJ whole genome shotgun (WGS) entry which is preliminary data.</text>
</comment>
<keyword evidence="2" id="KW-0255">Endonuclease</keyword>
<name>A0A2S9PVB6_9ACTN</name>
<proteinExistence type="predicted"/>
<accession>A0A2S9PVB6</accession>
<gene>
    <name evidence="2" type="ORF">C6N75_15410</name>
</gene>
<dbReference type="Proteomes" id="UP000239322">
    <property type="component" value="Unassembled WGS sequence"/>
</dbReference>
<dbReference type="CDD" id="cd00085">
    <property type="entry name" value="HNHc"/>
    <property type="match status" value="1"/>
</dbReference>
<keyword evidence="2" id="KW-0540">Nuclease</keyword>
<keyword evidence="3" id="KW-1185">Reference proteome</keyword>
<organism evidence="2 3">
    <name type="scientific">Streptomyces solincola</name>
    <dbReference type="NCBI Taxonomy" id="2100817"/>
    <lineage>
        <taxon>Bacteria</taxon>
        <taxon>Bacillati</taxon>
        <taxon>Actinomycetota</taxon>
        <taxon>Actinomycetes</taxon>
        <taxon>Kitasatosporales</taxon>
        <taxon>Streptomycetaceae</taxon>
        <taxon>Streptomyces</taxon>
    </lineage>
</organism>
<keyword evidence="2" id="KW-0378">Hydrolase</keyword>
<protein>
    <submittedName>
        <fullName evidence="2">Endonuclease</fullName>
    </submittedName>
</protein>
<dbReference type="GO" id="GO:0004519">
    <property type="term" value="F:endonuclease activity"/>
    <property type="evidence" value="ECO:0007669"/>
    <property type="project" value="UniProtKB-KW"/>
</dbReference>
<reference evidence="2 3" key="1">
    <citation type="submission" date="2018-03" db="EMBL/GenBank/DDBJ databases">
        <title>Novel Streptomyces sp. from soil.</title>
        <authorList>
            <person name="Tan G.Y.A."/>
            <person name="Lee Z.Y."/>
        </authorList>
    </citation>
    <scope>NUCLEOTIDE SEQUENCE [LARGE SCALE GENOMIC DNA]</scope>
    <source>
        <strain evidence="2 3">ST5x</strain>
    </source>
</reference>
<dbReference type="OrthoDB" id="2085958at2"/>
<sequence>MSGGRRYTEEVLAEAARSCRSIDEVISFLGTPPYERLSRYLISRFIHHGVDISHFAPRGHTPRPTPAALSEAVVQSTSVAETLRRLGLPDNGTRRRRLREWLAADGTDISHFLGQAHQRGKKGARPGRPPAEVLVLRVGGQRTRTSVLRQALHESGVPESCALCGASPSWHGRRMVLEIDHVNGDRLDNRAANLRFLCPNCHATTDTWCRSGRSGQAKRADTLVRPDATP</sequence>
<dbReference type="InterPro" id="IPR003615">
    <property type="entry name" value="HNH_nuc"/>
</dbReference>
<dbReference type="AlphaFoldDB" id="A0A2S9PVB6"/>
<feature type="region of interest" description="Disordered" evidence="1">
    <location>
        <begin position="211"/>
        <end position="230"/>
    </location>
</feature>
<evidence type="ECO:0000313" key="2">
    <source>
        <dbReference type="EMBL" id="PRH78348.1"/>
    </source>
</evidence>
<dbReference type="EMBL" id="PVLV01000214">
    <property type="protein sequence ID" value="PRH78348.1"/>
    <property type="molecule type" value="Genomic_DNA"/>
</dbReference>
<evidence type="ECO:0000313" key="3">
    <source>
        <dbReference type="Proteomes" id="UP000239322"/>
    </source>
</evidence>
<evidence type="ECO:0000256" key="1">
    <source>
        <dbReference type="SAM" id="MobiDB-lite"/>
    </source>
</evidence>